<reference evidence="5 6" key="1">
    <citation type="submission" date="2019-12" db="EMBL/GenBank/DDBJ databases">
        <authorList>
            <person name="Alioto T."/>
            <person name="Alioto T."/>
            <person name="Gomez Garrido J."/>
        </authorList>
    </citation>
    <scope>NUCLEOTIDE SEQUENCE [LARGE SCALE GENOMIC DNA]</scope>
</reference>
<evidence type="ECO:0000256" key="2">
    <source>
        <dbReference type="ARBA" id="ARBA00022741"/>
    </source>
</evidence>
<dbReference type="InterPro" id="IPR041118">
    <property type="entry name" value="Rx_N"/>
</dbReference>
<evidence type="ECO:0000256" key="3">
    <source>
        <dbReference type="ARBA" id="ARBA00022821"/>
    </source>
</evidence>
<comment type="caution">
    <text evidence="5">The sequence shown here is derived from an EMBL/GenBank/DDBJ whole genome shotgun (WGS) entry which is preliminary data.</text>
</comment>
<keyword evidence="1" id="KW-0677">Repeat</keyword>
<evidence type="ECO:0000259" key="4">
    <source>
        <dbReference type="Pfam" id="PF18052"/>
    </source>
</evidence>
<dbReference type="OrthoDB" id="912140at2759"/>
<dbReference type="Gramene" id="OE9A006908T1">
    <property type="protein sequence ID" value="OE9A006908C1"/>
    <property type="gene ID" value="OE9A006908"/>
</dbReference>
<dbReference type="AlphaFoldDB" id="A0A8S0PMX0"/>
<dbReference type="Gene3D" id="1.20.5.4130">
    <property type="match status" value="1"/>
</dbReference>
<evidence type="ECO:0000313" key="5">
    <source>
        <dbReference type="EMBL" id="CAA2955136.1"/>
    </source>
</evidence>
<dbReference type="Pfam" id="PF18052">
    <property type="entry name" value="Rx_N"/>
    <property type="match status" value="1"/>
</dbReference>
<accession>A0A8S0PMX0</accession>
<evidence type="ECO:0000256" key="1">
    <source>
        <dbReference type="ARBA" id="ARBA00022737"/>
    </source>
</evidence>
<dbReference type="GO" id="GO:0006952">
    <property type="term" value="P:defense response"/>
    <property type="evidence" value="ECO:0007669"/>
    <property type="project" value="UniProtKB-KW"/>
</dbReference>
<gene>
    <name evidence="5" type="ORF">OLEA9_A006908</name>
</gene>
<keyword evidence="2" id="KW-0547">Nucleotide-binding</keyword>
<protein>
    <recommendedName>
        <fullName evidence="4">Disease resistance N-terminal domain-containing protein</fullName>
    </recommendedName>
</protein>
<keyword evidence="3" id="KW-0611">Plant defense</keyword>
<sequence>MAIVEVFLSAFLTVLIEKLAFRELLKFLHPVGIDAQPKEWHKKLWMIETVLTDAENKQTANRAVNQWLNDLEDLAYDLDDIVDELNTEALLRKLKENKGNNSAGRAAWEQKHGA</sequence>
<proteinExistence type="predicted"/>
<evidence type="ECO:0000313" key="6">
    <source>
        <dbReference type="Proteomes" id="UP000594638"/>
    </source>
</evidence>
<organism evidence="5 6">
    <name type="scientific">Olea europaea subsp. europaea</name>
    <dbReference type="NCBI Taxonomy" id="158383"/>
    <lineage>
        <taxon>Eukaryota</taxon>
        <taxon>Viridiplantae</taxon>
        <taxon>Streptophyta</taxon>
        <taxon>Embryophyta</taxon>
        <taxon>Tracheophyta</taxon>
        <taxon>Spermatophyta</taxon>
        <taxon>Magnoliopsida</taxon>
        <taxon>eudicotyledons</taxon>
        <taxon>Gunneridae</taxon>
        <taxon>Pentapetalae</taxon>
        <taxon>asterids</taxon>
        <taxon>lamiids</taxon>
        <taxon>Lamiales</taxon>
        <taxon>Oleaceae</taxon>
        <taxon>Oleeae</taxon>
        <taxon>Olea</taxon>
    </lineage>
</organism>
<dbReference type="Proteomes" id="UP000594638">
    <property type="component" value="Unassembled WGS sequence"/>
</dbReference>
<name>A0A8S0PMX0_OLEEU</name>
<dbReference type="EMBL" id="CACTIH010000139">
    <property type="protein sequence ID" value="CAA2955136.1"/>
    <property type="molecule type" value="Genomic_DNA"/>
</dbReference>
<feature type="domain" description="Disease resistance N-terminal" evidence="4">
    <location>
        <begin position="12"/>
        <end position="98"/>
    </location>
</feature>
<keyword evidence="6" id="KW-1185">Reference proteome</keyword>
<dbReference type="GO" id="GO:0000166">
    <property type="term" value="F:nucleotide binding"/>
    <property type="evidence" value="ECO:0007669"/>
    <property type="project" value="UniProtKB-KW"/>
</dbReference>